<dbReference type="EMBL" id="JANBOI010000001">
    <property type="protein sequence ID" value="KAJ1736221.1"/>
    <property type="molecule type" value="Genomic_DNA"/>
</dbReference>
<proteinExistence type="predicted"/>
<evidence type="ECO:0000256" key="5">
    <source>
        <dbReference type="SAM" id="MobiDB-lite"/>
    </source>
</evidence>
<dbReference type="GO" id="GO:0005886">
    <property type="term" value="C:plasma membrane"/>
    <property type="evidence" value="ECO:0007669"/>
    <property type="project" value="TreeGrafter"/>
</dbReference>
<evidence type="ECO:0000313" key="8">
    <source>
        <dbReference type="Proteomes" id="UP001143981"/>
    </source>
</evidence>
<dbReference type="PANTHER" id="PTHR23112:SF0">
    <property type="entry name" value="TRANSMEMBRANE PROTEIN 116"/>
    <property type="match status" value="1"/>
</dbReference>
<dbReference type="PANTHER" id="PTHR23112">
    <property type="entry name" value="G PROTEIN-COUPLED RECEPTOR 157-RELATED"/>
    <property type="match status" value="1"/>
</dbReference>
<evidence type="ECO:0000256" key="1">
    <source>
        <dbReference type="ARBA" id="ARBA00004141"/>
    </source>
</evidence>
<gene>
    <name evidence="7" type="ORF">LPJ61_000005</name>
</gene>
<dbReference type="Proteomes" id="UP001143981">
    <property type="component" value="Unassembled WGS sequence"/>
</dbReference>
<feature type="transmembrane region" description="Helical" evidence="6">
    <location>
        <begin position="125"/>
        <end position="147"/>
    </location>
</feature>
<feature type="transmembrane region" description="Helical" evidence="6">
    <location>
        <begin position="12"/>
        <end position="31"/>
    </location>
</feature>
<feature type="compositionally biased region" description="Basic and acidic residues" evidence="5">
    <location>
        <begin position="589"/>
        <end position="600"/>
    </location>
</feature>
<feature type="compositionally biased region" description="Basic residues" evidence="5">
    <location>
        <begin position="45"/>
        <end position="58"/>
    </location>
</feature>
<keyword evidence="4 6" id="KW-0472">Membrane</keyword>
<dbReference type="GO" id="GO:0004930">
    <property type="term" value="F:G protein-coupled receptor activity"/>
    <property type="evidence" value="ECO:0007669"/>
    <property type="project" value="TreeGrafter"/>
</dbReference>
<evidence type="ECO:0000256" key="2">
    <source>
        <dbReference type="ARBA" id="ARBA00022692"/>
    </source>
</evidence>
<protein>
    <recommendedName>
        <fullName evidence="9">G protein-coupled receptor</fullName>
    </recommendedName>
</protein>
<dbReference type="GO" id="GO:0007189">
    <property type="term" value="P:adenylate cyclase-activating G protein-coupled receptor signaling pathway"/>
    <property type="evidence" value="ECO:0007669"/>
    <property type="project" value="TreeGrafter"/>
</dbReference>
<feature type="region of interest" description="Disordered" evidence="5">
    <location>
        <begin position="42"/>
        <end position="61"/>
    </location>
</feature>
<evidence type="ECO:0000256" key="6">
    <source>
        <dbReference type="SAM" id="Phobius"/>
    </source>
</evidence>
<evidence type="ECO:0000256" key="3">
    <source>
        <dbReference type="ARBA" id="ARBA00022989"/>
    </source>
</evidence>
<sequence length="600" mass="66296">MFSHGEYIGLYTLNSFSILCSLAAAIFIHLYRNDITVMAATQTQHQRRQQQRQQRPQRQRSIMRPIGTQAKMYLSLPASLRLLFIASVVDVLYSVFRMYYLGVGSPGFGGSHEANCKASMTGMTFFNLMSVFVRALVCVHLQLAIFTSVGRVLHYERQFLVWALLISLVLAVLPLFTHNYTWMATDPMTGSARCGYFQMPLATAGPGDAAQDNAQTKHTVQAALKKGLVLMWVTDFACVTLTVAYCAVVILSVVIRLVQQHITLTRISKAQNLIDTPAQQRHEFLRTTARVVRRILQFPLMIFVCHALEVVYGMVVLSRTLELLRSDATSVAGTPTIAGRGLGRLYLASHMMLGMEGIITLLFLPLEPPIRLMLRTMYLQRRAELHRLGTMSRSAPRRRVSERWPSARPPPVPSPDVLTLSSFRLSLDGMPSTHTEKHAEAPAAAPMDRRPPILPASDAQSIAGGDPGPAFSAVVDHVVTHVRRAGDGDSDVQPAPTPLRRATVRWARRLQGKEDAVPPPVPPPVHRSHTLAELPWDIVAVPRRRSRTGSVVMETAPQTDATSPALALRDDGLPALRWYVPQAPADPDTDSKQERAGAGP</sequence>
<feature type="region of interest" description="Disordered" evidence="5">
    <location>
        <begin position="390"/>
        <end position="450"/>
    </location>
</feature>
<keyword evidence="8" id="KW-1185">Reference proteome</keyword>
<feature type="transmembrane region" description="Helical" evidence="6">
    <location>
        <begin position="159"/>
        <end position="177"/>
    </location>
</feature>
<evidence type="ECO:0008006" key="9">
    <source>
        <dbReference type="Google" id="ProtNLM"/>
    </source>
</evidence>
<feature type="transmembrane region" description="Helical" evidence="6">
    <location>
        <begin position="229"/>
        <end position="258"/>
    </location>
</feature>
<keyword evidence="2 6" id="KW-0812">Transmembrane</keyword>
<evidence type="ECO:0000256" key="4">
    <source>
        <dbReference type="ARBA" id="ARBA00023136"/>
    </source>
</evidence>
<keyword evidence="3 6" id="KW-1133">Transmembrane helix</keyword>
<evidence type="ECO:0000313" key="7">
    <source>
        <dbReference type="EMBL" id="KAJ1736221.1"/>
    </source>
</evidence>
<name>A0A9W7YCA5_9FUNG</name>
<dbReference type="AlphaFoldDB" id="A0A9W7YCA5"/>
<feature type="region of interest" description="Disordered" evidence="5">
    <location>
        <begin position="580"/>
        <end position="600"/>
    </location>
</feature>
<organism evidence="7 8">
    <name type="scientific">Coemansia biformis</name>
    <dbReference type="NCBI Taxonomy" id="1286918"/>
    <lineage>
        <taxon>Eukaryota</taxon>
        <taxon>Fungi</taxon>
        <taxon>Fungi incertae sedis</taxon>
        <taxon>Zoopagomycota</taxon>
        <taxon>Kickxellomycotina</taxon>
        <taxon>Kickxellomycetes</taxon>
        <taxon>Kickxellales</taxon>
        <taxon>Kickxellaceae</taxon>
        <taxon>Coemansia</taxon>
    </lineage>
</organism>
<reference evidence="7" key="1">
    <citation type="submission" date="2022-07" db="EMBL/GenBank/DDBJ databases">
        <title>Phylogenomic reconstructions and comparative analyses of Kickxellomycotina fungi.</title>
        <authorList>
            <person name="Reynolds N.K."/>
            <person name="Stajich J.E."/>
            <person name="Barry K."/>
            <person name="Grigoriev I.V."/>
            <person name="Crous P."/>
            <person name="Smith M.E."/>
        </authorList>
    </citation>
    <scope>NUCLEOTIDE SEQUENCE</scope>
    <source>
        <strain evidence="7">BCRC 34381</strain>
    </source>
</reference>
<comment type="caution">
    <text evidence="7">The sequence shown here is derived from an EMBL/GenBank/DDBJ whole genome shotgun (WGS) entry which is preliminary data.</text>
</comment>
<feature type="transmembrane region" description="Helical" evidence="6">
    <location>
        <begin position="295"/>
        <end position="317"/>
    </location>
</feature>
<dbReference type="OrthoDB" id="5552049at2759"/>
<feature type="transmembrane region" description="Helical" evidence="6">
    <location>
        <begin position="73"/>
        <end position="96"/>
    </location>
</feature>
<comment type="subcellular location">
    <subcellularLocation>
        <location evidence="1">Membrane</location>
        <topology evidence="1">Multi-pass membrane protein</topology>
    </subcellularLocation>
</comment>
<accession>A0A9W7YCA5</accession>